<dbReference type="KEGG" id="sat:SYN_00456"/>
<dbReference type="STRING" id="56780.SYN_00456"/>
<keyword evidence="1" id="KW-0472">Membrane</keyword>
<dbReference type="Proteomes" id="UP000001933">
    <property type="component" value="Chromosome"/>
</dbReference>
<dbReference type="NCBIfam" id="TIGR02532">
    <property type="entry name" value="IV_pilin_GFxxxE"/>
    <property type="match status" value="1"/>
</dbReference>
<dbReference type="AlphaFoldDB" id="Q2LUW8"/>
<dbReference type="InParanoid" id="Q2LUW8"/>
<dbReference type="InterPro" id="IPR045584">
    <property type="entry name" value="Pilin-like"/>
</dbReference>
<evidence type="ECO:0000313" key="3">
    <source>
        <dbReference type="Proteomes" id="UP000001933"/>
    </source>
</evidence>
<dbReference type="eggNOG" id="COG4969">
    <property type="taxonomic scope" value="Bacteria"/>
</dbReference>
<proteinExistence type="predicted"/>
<dbReference type="InterPro" id="IPR012902">
    <property type="entry name" value="N_methyl_site"/>
</dbReference>
<keyword evidence="3" id="KW-1185">Reference proteome</keyword>
<evidence type="ECO:0000256" key="1">
    <source>
        <dbReference type="SAM" id="Phobius"/>
    </source>
</evidence>
<dbReference type="Pfam" id="PF07963">
    <property type="entry name" value="N_methyl"/>
    <property type="match status" value="1"/>
</dbReference>
<dbReference type="EMBL" id="CP000252">
    <property type="protein sequence ID" value="ABC77874.1"/>
    <property type="molecule type" value="Genomic_DNA"/>
</dbReference>
<reference evidence="2 3" key="1">
    <citation type="journal article" date="2007" name="Proc. Natl. Acad. Sci. U.S.A.">
        <title>The genome of Syntrophus aciditrophicus: life at the thermodynamic limit of microbial growth.</title>
        <authorList>
            <person name="McInerney M.J."/>
            <person name="Rohlin L."/>
            <person name="Mouttaki H."/>
            <person name="Kim U."/>
            <person name="Krupp R.S."/>
            <person name="Rios-Hernandez L."/>
            <person name="Sieber J."/>
            <person name="Struchtemeyer C.G."/>
            <person name="Bhattacharyya A."/>
            <person name="Campbell J.W."/>
            <person name="Gunsalus R.P."/>
        </authorList>
    </citation>
    <scope>NUCLEOTIDE SEQUENCE [LARGE SCALE GENOMIC DNA]</scope>
    <source>
        <strain evidence="2 3">SB</strain>
    </source>
</reference>
<protein>
    <submittedName>
        <fullName evidence="2">Hypothetical membrane protein</fullName>
    </submittedName>
</protein>
<keyword evidence="1" id="KW-0812">Transmembrane</keyword>
<dbReference type="OrthoDB" id="9850810at2"/>
<dbReference type="SUPFAM" id="SSF54523">
    <property type="entry name" value="Pili subunits"/>
    <property type="match status" value="1"/>
</dbReference>
<feature type="transmembrane region" description="Helical" evidence="1">
    <location>
        <begin position="12"/>
        <end position="35"/>
    </location>
</feature>
<gene>
    <name evidence="2" type="ORF">SYN_00456</name>
</gene>
<evidence type="ECO:0000313" key="2">
    <source>
        <dbReference type="EMBL" id="ABC77874.1"/>
    </source>
</evidence>
<keyword evidence="1" id="KW-1133">Transmembrane helix</keyword>
<sequence>MRGLLKRQNGFTLLELVTVTVLIALMLSVALPVSYDMFSRYKAALRAQEVMLYVSGLHRESFLYSEEHLLDSRNSTLMVNGKDISFDGVLISVEEPIFFYRTGATSNGVIRIVSGSERYLLNVTAPFGALKLEPEEERG</sequence>
<dbReference type="HOGENOM" id="CLU_1844095_0_0_7"/>
<accession>Q2LUW8</accession>
<dbReference type="RefSeq" id="WP_011417895.1">
    <property type="nucleotide sequence ID" value="NC_007759.1"/>
</dbReference>
<name>Q2LUW8_SYNAS</name>
<organism evidence="2 3">
    <name type="scientific">Syntrophus aciditrophicus (strain SB)</name>
    <dbReference type="NCBI Taxonomy" id="56780"/>
    <lineage>
        <taxon>Bacteria</taxon>
        <taxon>Pseudomonadati</taxon>
        <taxon>Thermodesulfobacteriota</taxon>
        <taxon>Syntrophia</taxon>
        <taxon>Syntrophales</taxon>
        <taxon>Syntrophaceae</taxon>
        <taxon>Syntrophus</taxon>
    </lineage>
</organism>